<evidence type="ECO:0000256" key="7">
    <source>
        <dbReference type="ARBA" id="ARBA00022989"/>
    </source>
</evidence>
<feature type="transmembrane region" description="Helical" evidence="11">
    <location>
        <begin position="518"/>
        <end position="541"/>
    </location>
</feature>
<evidence type="ECO:0000256" key="11">
    <source>
        <dbReference type="SAM" id="Phobius"/>
    </source>
</evidence>
<dbReference type="GO" id="GO:0015123">
    <property type="term" value="F:acetate transmembrane transporter activity"/>
    <property type="evidence" value="ECO:0007669"/>
    <property type="project" value="TreeGrafter"/>
</dbReference>
<gene>
    <name evidence="12" type="ORF">JD82_01988</name>
</gene>
<proteinExistence type="inferred from homology"/>
<evidence type="ECO:0000256" key="1">
    <source>
        <dbReference type="ARBA" id="ARBA00004651"/>
    </source>
</evidence>
<dbReference type="PANTHER" id="PTHR48086">
    <property type="entry name" value="SODIUM/PROLINE SYMPORTER-RELATED"/>
    <property type="match status" value="1"/>
</dbReference>
<dbReference type="Gene3D" id="1.20.1730.10">
    <property type="entry name" value="Sodium/glucose cotransporter"/>
    <property type="match status" value="1"/>
</dbReference>
<evidence type="ECO:0000313" key="12">
    <source>
        <dbReference type="EMBL" id="TWH20148.1"/>
    </source>
</evidence>
<dbReference type="Pfam" id="PF00474">
    <property type="entry name" value="SSF"/>
    <property type="match status" value="2"/>
</dbReference>
<dbReference type="GO" id="GO:0015293">
    <property type="term" value="F:symporter activity"/>
    <property type="evidence" value="ECO:0007669"/>
    <property type="project" value="UniProtKB-KW"/>
</dbReference>
<dbReference type="OrthoDB" id="9764416at2"/>
<feature type="compositionally biased region" description="Basic residues" evidence="10">
    <location>
        <begin position="592"/>
        <end position="603"/>
    </location>
</feature>
<evidence type="ECO:0000313" key="13">
    <source>
        <dbReference type="Proteomes" id="UP000317303"/>
    </source>
</evidence>
<evidence type="ECO:0000256" key="3">
    <source>
        <dbReference type="ARBA" id="ARBA00022448"/>
    </source>
</evidence>
<dbReference type="GO" id="GO:0006847">
    <property type="term" value="P:plasma membrane acetate transport"/>
    <property type="evidence" value="ECO:0007669"/>
    <property type="project" value="TreeGrafter"/>
</dbReference>
<feature type="transmembrane region" description="Helical" evidence="11">
    <location>
        <begin position="399"/>
        <end position="423"/>
    </location>
</feature>
<sequence length="603" mass="63238">MIVAFAVAPVVLVTMLIGLRGVAAMRTTSDFLVASRRVSPLLNSAAVSGEYLSAASFLGVAGLVVKDGIGSLWYPVGFTAGYIAMLVLVAAPMRRSGALTVPDFAEARLGSAALRRLAAVVVLVIGALYLVPQFRTAGLVLSVVTETPYWVGVVLAGVVVSATLALGGMRAATYVQAFQFVFKLVLFIIPAVWLLIQVGPQVRSEAVQPAEFTHFRDDTTVTFRVGATLDVPHGTEILEDGSARPEGGAGHGVRELDPGAWEVPPGTTVTFAEGTRVPEVRGEAVPGADGWQRPLLDFHDAGFPLLGTWAVLIATMLGTMGLPHVIMRFHTSPDGRAARRTAAFTVALLSVFYLFPGIYGVLGRVLVPHLYLTGATDSAVVALPAQVDDGTTGTVFTGLLTAGAFAAFLATSLGLLLVVSGAISHDLVPGGLRQLRFAVLGAAAVVVLLALPAAGFDAGTLVTWGFTVAASTFCPLLVLGIWWRRLTAAGALAGVAAGLVSTVGSFLVSVAGPELHGWVAILVAQPAPWSVPVAFLTMVVVSRMGRPAPWATAAMLRLHLHEHRQSPFPARHQSDTAARDLGHSSWPARRSSAVRRMTRRLGR</sequence>
<feature type="transmembrane region" description="Helical" evidence="11">
    <location>
        <begin position="301"/>
        <end position="322"/>
    </location>
</feature>
<feature type="transmembrane region" description="Helical" evidence="11">
    <location>
        <begin position="149"/>
        <end position="168"/>
    </location>
</feature>
<feature type="transmembrane region" description="Helical" evidence="11">
    <location>
        <begin position="342"/>
        <end position="362"/>
    </location>
</feature>
<accession>A0A660C9B2</accession>
<dbReference type="EMBL" id="VLJV01000001">
    <property type="protein sequence ID" value="TWH20148.1"/>
    <property type="molecule type" value="Genomic_DNA"/>
</dbReference>
<feature type="region of interest" description="Disordered" evidence="10">
    <location>
        <begin position="566"/>
        <end position="603"/>
    </location>
</feature>
<dbReference type="Proteomes" id="UP000317303">
    <property type="component" value="Unassembled WGS sequence"/>
</dbReference>
<comment type="subcellular location">
    <subcellularLocation>
        <location evidence="1">Cell membrane</location>
        <topology evidence="1">Multi-pass membrane protein</topology>
    </subcellularLocation>
</comment>
<comment type="similarity">
    <text evidence="2 9">Belongs to the sodium:solute symporter (SSF) (TC 2.A.21) family.</text>
</comment>
<keyword evidence="7 11" id="KW-1133">Transmembrane helix</keyword>
<keyword evidence="8 11" id="KW-0472">Membrane</keyword>
<evidence type="ECO:0000256" key="10">
    <source>
        <dbReference type="SAM" id="MobiDB-lite"/>
    </source>
</evidence>
<dbReference type="InterPro" id="IPR038377">
    <property type="entry name" value="Na/Glc_symporter_sf"/>
</dbReference>
<protein>
    <submittedName>
        <fullName evidence="12">Sodium:solute symporter family protein</fullName>
    </submittedName>
</protein>
<keyword evidence="13" id="KW-1185">Reference proteome</keyword>
<name>A0A660C9B2_9PSEU</name>
<feature type="transmembrane region" description="Helical" evidence="11">
    <location>
        <begin position="461"/>
        <end position="483"/>
    </location>
</feature>
<dbReference type="RefSeq" id="WP_030531022.1">
    <property type="nucleotide sequence ID" value="NZ_JOIJ01000003.1"/>
</dbReference>
<evidence type="ECO:0000256" key="5">
    <source>
        <dbReference type="ARBA" id="ARBA00022692"/>
    </source>
</evidence>
<feature type="transmembrane region" description="Helical" evidence="11">
    <location>
        <begin position="490"/>
        <end position="512"/>
    </location>
</feature>
<dbReference type="InterPro" id="IPR050277">
    <property type="entry name" value="Sodium:Solute_Symporter"/>
</dbReference>
<dbReference type="PROSITE" id="PS50283">
    <property type="entry name" value="NA_SOLUT_SYMP_3"/>
    <property type="match status" value="1"/>
</dbReference>
<feature type="transmembrane region" description="Helical" evidence="11">
    <location>
        <begin position="72"/>
        <end position="91"/>
    </location>
</feature>
<organism evidence="12 13">
    <name type="scientific">Prauserella rugosa</name>
    <dbReference type="NCBI Taxonomy" id="43354"/>
    <lineage>
        <taxon>Bacteria</taxon>
        <taxon>Bacillati</taxon>
        <taxon>Actinomycetota</taxon>
        <taxon>Actinomycetes</taxon>
        <taxon>Pseudonocardiales</taxon>
        <taxon>Pseudonocardiaceae</taxon>
        <taxon>Prauserella</taxon>
    </lineage>
</organism>
<feature type="compositionally biased region" description="Basic and acidic residues" evidence="10">
    <location>
        <begin position="572"/>
        <end position="582"/>
    </location>
</feature>
<dbReference type="AlphaFoldDB" id="A0A660C9B2"/>
<evidence type="ECO:0000256" key="8">
    <source>
        <dbReference type="ARBA" id="ARBA00023136"/>
    </source>
</evidence>
<comment type="caution">
    <text evidence="12">The sequence shown here is derived from an EMBL/GenBank/DDBJ whole genome shotgun (WGS) entry which is preliminary data.</text>
</comment>
<dbReference type="CDD" id="cd11480">
    <property type="entry name" value="SLC5sbd_u4"/>
    <property type="match status" value="1"/>
</dbReference>
<keyword evidence="5 11" id="KW-0812">Transmembrane</keyword>
<keyword evidence="4" id="KW-1003">Cell membrane</keyword>
<dbReference type="PANTHER" id="PTHR48086:SF6">
    <property type="entry name" value="CATION_ACETATE SYMPORTER ACTP"/>
    <property type="match status" value="1"/>
</dbReference>
<feature type="transmembrane region" description="Helical" evidence="11">
    <location>
        <begin position="435"/>
        <end position="455"/>
    </location>
</feature>
<feature type="region of interest" description="Disordered" evidence="10">
    <location>
        <begin position="239"/>
        <end position="259"/>
    </location>
</feature>
<keyword evidence="3" id="KW-0813">Transport</keyword>
<reference evidence="12 13" key="1">
    <citation type="submission" date="2019-07" db="EMBL/GenBank/DDBJ databases">
        <title>R&amp;d 2014.</title>
        <authorList>
            <person name="Klenk H.-P."/>
        </authorList>
    </citation>
    <scope>NUCLEOTIDE SEQUENCE [LARGE SCALE GENOMIC DNA]</scope>
    <source>
        <strain evidence="12 13">DSM 43194</strain>
    </source>
</reference>
<dbReference type="InterPro" id="IPR001734">
    <property type="entry name" value="Na/solute_symporter"/>
</dbReference>
<feature type="transmembrane region" description="Helical" evidence="11">
    <location>
        <begin position="180"/>
        <end position="199"/>
    </location>
</feature>
<feature type="transmembrane region" description="Helical" evidence="11">
    <location>
        <begin position="112"/>
        <end position="129"/>
    </location>
</feature>
<evidence type="ECO:0000256" key="6">
    <source>
        <dbReference type="ARBA" id="ARBA00022847"/>
    </source>
</evidence>
<evidence type="ECO:0000256" key="4">
    <source>
        <dbReference type="ARBA" id="ARBA00022475"/>
    </source>
</evidence>
<evidence type="ECO:0000256" key="2">
    <source>
        <dbReference type="ARBA" id="ARBA00006434"/>
    </source>
</evidence>
<dbReference type="GO" id="GO:0005886">
    <property type="term" value="C:plasma membrane"/>
    <property type="evidence" value="ECO:0007669"/>
    <property type="project" value="UniProtKB-SubCell"/>
</dbReference>
<keyword evidence="6" id="KW-0769">Symport</keyword>
<evidence type="ECO:0000256" key="9">
    <source>
        <dbReference type="RuleBase" id="RU362091"/>
    </source>
</evidence>